<dbReference type="InterPro" id="IPR013655">
    <property type="entry name" value="PAS_fold_3"/>
</dbReference>
<evidence type="ECO:0000256" key="6">
    <source>
        <dbReference type="ARBA" id="ARBA00022606"/>
    </source>
</evidence>
<dbReference type="InterPro" id="IPR035965">
    <property type="entry name" value="PAS-like_dom_sf"/>
</dbReference>
<keyword evidence="12" id="KW-0418">Kinase</keyword>
<dbReference type="SMART" id="SM00911">
    <property type="entry name" value="HWE_HK"/>
    <property type="match status" value="1"/>
</dbReference>
<protein>
    <recommendedName>
        <fullName evidence="3">Blue-light-activated histidine kinase</fullName>
        <ecNumber evidence="2">2.7.13.3</ecNumber>
    </recommendedName>
</protein>
<dbReference type="SUPFAM" id="SSF55785">
    <property type="entry name" value="PYP-like sensor domain (PAS domain)"/>
    <property type="match status" value="2"/>
</dbReference>
<evidence type="ECO:0000256" key="5">
    <source>
        <dbReference type="ARBA" id="ARBA00022553"/>
    </source>
</evidence>
<evidence type="ECO:0000256" key="3">
    <source>
        <dbReference type="ARBA" id="ARBA00021740"/>
    </source>
</evidence>
<keyword evidence="19" id="KW-1185">Reference proteome</keyword>
<name>A0ABU0M3U6_9HYPH</name>
<dbReference type="InterPro" id="IPR013656">
    <property type="entry name" value="PAS_4"/>
</dbReference>
<keyword evidence="13" id="KW-0067">ATP-binding</keyword>
<evidence type="ECO:0000256" key="15">
    <source>
        <dbReference type="ARBA" id="ARBA00023026"/>
    </source>
</evidence>
<feature type="domain" description="PAC" evidence="17">
    <location>
        <begin position="98"/>
        <end position="151"/>
    </location>
</feature>
<keyword evidence="10" id="KW-0677">Repeat</keyword>
<dbReference type="Gene3D" id="3.30.565.10">
    <property type="entry name" value="Histidine kinase-like ATPase, C-terminal domain"/>
    <property type="match status" value="1"/>
</dbReference>
<keyword evidence="5" id="KW-0597">Phosphoprotein</keyword>
<keyword evidence="9" id="KW-0808">Transferase</keyword>
<dbReference type="SMART" id="SM00086">
    <property type="entry name" value="PAC"/>
    <property type="match status" value="2"/>
</dbReference>
<gene>
    <name evidence="18" type="ORF">QO015_001235</name>
</gene>
<dbReference type="PANTHER" id="PTHR41523">
    <property type="entry name" value="TWO-COMPONENT SYSTEM SENSOR PROTEIN"/>
    <property type="match status" value="1"/>
</dbReference>
<dbReference type="EC" id="2.7.13.3" evidence="2"/>
<evidence type="ECO:0000256" key="2">
    <source>
        <dbReference type="ARBA" id="ARBA00012438"/>
    </source>
</evidence>
<comment type="catalytic activity">
    <reaction evidence="1">
        <text>ATP + protein L-histidine = ADP + protein N-phospho-L-histidine.</text>
        <dbReference type="EC" id="2.7.13.3"/>
    </reaction>
</comment>
<evidence type="ECO:0000256" key="16">
    <source>
        <dbReference type="ARBA" id="ARBA00023170"/>
    </source>
</evidence>
<evidence type="ECO:0000256" key="9">
    <source>
        <dbReference type="ARBA" id="ARBA00022679"/>
    </source>
</evidence>
<sequence length="479" mass="52093">MGALIAARDWSETPLGPMAEWDAGLKAMVSMMLAAERPVALLCGEKGTLVYNKGYAEICGTRHPAVLGKDVLEAWPEAADFNGNVLATCLAGGKLTYKDTHLVLQRNGAPEDTWFDLDYSPFRDETGRVIGVLALVSETTAHHHAGEALRTAEERFRQSLNAAGVIGVWDWHFDSDLMFADAPFASFFQVDSGRAEQGVPRREFGMRIHPDDRAYVEEETQRSFATGADLAIEHRLVDGDGRVRWVMIRGTCFRDGQGQPERLAGAAVEITNRKNAEESRRLLIRELHHRIKNTFAVIAGMVTMTARSTSDVGEMAEVLRGRLVALASAHELIRPAITAEVGHTEQTTLADLFTAILTPHLYFPEQFTLEAPPVELGVTAATSLALVLHELATNASKYGALSTAKGLLSVRGHFDGDVLSLEWAETGGPAVSGPPGHQGFGSRLASMSIVGQLAGSIAFDWLETGLVVRLTMARERLLR</sequence>
<keyword evidence="4" id="KW-0600">Photoreceptor protein</keyword>
<evidence type="ECO:0000256" key="7">
    <source>
        <dbReference type="ARBA" id="ARBA00022630"/>
    </source>
</evidence>
<evidence type="ECO:0000256" key="11">
    <source>
        <dbReference type="ARBA" id="ARBA00022741"/>
    </source>
</evidence>
<evidence type="ECO:0000256" key="4">
    <source>
        <dbReference type="ARBA" id="ARBA00022543"/>
    </source>
</evidence>
<evidence type="ECO:0000256" key="12">
    <source>
        <dbReference type="ARBA" id="ARBA00022777"/>
    </source>
</evidence>
<keyword evidence="14" id="KW-0157">Chromophore</keyword>
<evidence type="ECO:0000313" key="19">
    <source>
        <dbReference type="Proteomes" id="UP001223743"/>
    </source>
</evidence>
<dbReference type="NCBIfam" id="TIGR00229">
    <property type="entry name" value="sensory_box"/>
    <property type="match status" value="1"/>
</dbReference>
<dbReference type="InterPro" id="IPR011102">
    <property type="entry name" value="Sig_transdc_His_kinase_HWE"/>
</dbReference>
<keyword evidence="8" id="KW-0288">FMN</keyword>
<dbReference type="PROSITE" id="PS50113">
    <property type="entry name" value="PAC"/>
    <property type="match status" value="2"/>
</dbReference>
<evidence type="ECO:0000256" key="8">
    <source>
        <dbReference type="ARBA" id="ARBA00022643"/>
    </source>
</evidence>
<accession>A0ABU0M3U6</accession>
<dbReference type="InterPro" id="IPR036890">
    <property type="entry name" value="HATPase_C_sf"/>
</dbReference>
<evidence type="ECO:0000313" key="18">
    <source>
        <dbReference type="EMBL" id="MDQ0515622.1"/>
    </source>
</evidence>
<dbReference type="CDD" id="cd00130">
    <property type="entry name" value="PAS"/>
    <property type="match status" value="1"/>
</dbReference>
<dbReference type="Pfam" id="PF08447">
    <property type="entry name" value="PAS_3"/>
    <property type="match status" value="1"/>
</dbReference>
<evidence type="ECO:0000256" key="13">
    <source>
        <dbReference type="ARBA" id="ARBA00022840"/>
    </source>
</evidence>
<dbReference type="Gene3D" id="3.30.450.20">
    <property type="entry name" value="PAS domain"/>
    <property type="match status" value="2"/>
</dbReference>
<dbReference type="InterPro" id="IPR000014">
    <property type="entry name" value="PAS"/>
</dbReference>
<feature type="domain" description="PAC" evidence="17">
    <location>
        <begin position="230"/>
        <end position="282"/>
    </location>
</feature>
<dbReference type="InterPro" id="IPR000700">
    <property type="entry name" value="PAS-assoc_C"/>
</dbReference>
<comment type="caution">
    <text evidence="18">The sequence shown here is derived from an EMBL/GenBank/DDBJ whole genome shotgun (WGS) entry which is preliminary data.</text>
</comment>
<keyword evidence="7" id="KW-0285">Flavoprotein</keyword>
<organism evidence="18 19">
    <name type="scientific">Kaistia geumhonensis</name>
    <dbReference type="NCBI Taxonomy" id="410839"/>
    <lineage>
        <taxon>Bacteria</taxon>
        <taxon>Pseudomonadati</taxon>
        <taxon>Pseudomonadota</taxon>
        <taxon>Alphaproteobacteria</taxon>
        <taxon>Hyphomicrobiales</taxon>
        <taxon>Kaistiaceae</taxon>
        <taxon>Kaistia</taxon>
    </lineage>
</organism>
<dbReference type="RefSeq" id="WP_266280773.1">
    <property type="nucleotide sequence ID" value="NZ_JAPKNF010000001.1"/>
</dbReference>
<keyword evidence="6" id="KW-0716">Sensory transduction</keyword>
<keyword evidence="16" id="KW-0675">Receptor</keyword>
<evidence type="ECO:0000256" key="1">
    <source>
        <dbReference type="ARBA" id="ARBA00000085"/>
    </source>
</evidence>
<dbReference type="PANTHER" id="PTHR41523:SF8">
    <property type="entry name" value="ETHYLENE RESPONSE SENSOR PROTEIN"/>
    <property type="match status" value="1"/>
</dbReference>
<evidence type="ECO:0000256" key="10">
    <source>
        <dbReference type="ARBA" id="ARBA00022737"/>
    </source>
</evidence>
<evidence type="ECO:0000259" key="17">
    <source>
        <dbReference type="PROSITE" id="PS50113"/>
    </source>
</evidence>
<keyword evidence="11" id="KW-0547">Nucleotide-binding</keyword>
<dbReference type="Pfam" id="PF07536">
    <property type="entry name" value="HWE_HK"/>
    <property type="match status" value="1"/>
</dbReference>
<evidence type="ECO:0000256" key="14">
    <source>
        <dbReference type="ARBA" id="ARBA00022991"/>
    </source>
</evidence>
<dbReference type="EMBL" id="JAUSWJ010000001">
    <property type="protein sequence ID" value="MDQ0515622.1"/>
    <property type="molecule type" value="Genomic_DNA"/>
</dbReference>
<reference evidence="18 19" key="1">
    <citation type="submission" date="2023-07" db="EMBL/GenBank/DDBJ databases">
        <title>Genomic Encyclopedia of Type Strains, Phase IV (KMG-IV): sequencing the most valuable type-strain genomes for metagenomic binning, comparative biology and taxonomic classification.</title>
        <authorList>
            <person name="Goeker M."/>
        </authorList>
    </citation>
    <scope>NUCLEOTIDE SEQUENCE [LARGE SCALE GENOMIC DNA]</scope>
    <source>
        <strain evidence="18 19">B1-1</strain>
    </source>
</reference>
<keyword evidence="15" id="KW-0843">Virulence</keyword>
<dbReference type="Proteomes" id="UP001223743">
    <property type="component" value="Unassembled WGS sequence"/>
</dbReference>
<proteinExistence type="predicted"/>
<dbReference type="Pfam" id="PF08448">
    <property type="entry name" value="PAS_4"/>
    <property type="match status" value="1"/>
</dbReference>
<dbReference type="InterPro" id="IPR001610">
    <property type="entry name" value="PAC"/>
</dbReference>